<dbReference type="GO" id="GO:0016020">
    <property type="term" value="C:membrane"/>
    <property type="evidence" value="ECO:0007669"/>
    <property type="project" value="InterPro"/>
</dbReference>
<dbReference type="EMBL" id="GG745335">
    <property type="protein sequence ID" value="KNE59712.1"/>
    <property type="molecule type" value="Genomic_DNA"/>
</dbReference>
<dbReference type="EMBL" id="GG745374">
    <property type="protein sequence ID" value="KNE71759.1"/>
    <property type="molecule type" value="Genomic_DNA"/>
</dbReference>
<dbReference type="eggNOG" id="ENOG502S3AC">
    <property type="taxonomic scope" value="Eukaryota"/>
</dbReference>
<evidence type="ECO:0000256" key="5">
    <source>
        <dbReference type="ARBA" id="ARBA00023136"/>
    </source>
</evidence>
<dbReference type="PANTHER" id="PTHR13314">
    <property type="entry name" value="CALCIUM CHANNEL FLOWER HOMOLOG"/>
    <property type="match status" value="1"/>
</dbReference>
<keyword evidence="4 6" id="KW-1133">Transmembrane helix</keyword>
<dbReference type="InterPro" id="IPR019365">
    <property type="entry name" value="TVP18/Ca-channel_flower"/>
</dbReference>
<evidence type="ECO:0000256" key="4">
    <source>
        <dbReference type="ARBA" id="ARBA00022989"/>
    </source>
</evidence>
<comment type="similarity">
    <text evidence="2">Belongs to the TVP18 family.</text>
</comment>
<evidence type="ECO:0000313" key="8">
    <source>
        <dbReference type="EMBL" id="KNE71759.1"/>
    </source>
</evidence>
<feature type="transmembrane region" description="Helical" evidence="6">
    <location>
        <begin position="105"/>
        <end position="125"/>
    </location>
</feature>
<dbReference type="Pfam" id="PF10233">
    <property type="entry name" value="Cg6151-P"/>
    <property type="match status" value="1"/>
</dbReference>
<feature type="transmembrane region" description="Helical" evidence="6">
    <location>
        <begin position="82"/>
        <end position="99"/>
    </location>
</feature>
<dbReference type="AlphaFoldDB" id="A0A0L0TB14"/>
<protein>
    <recommendedName>
        <fullName evidence="10">Golgi apparatus membrane protein TVP18</fullName>
    </recommendedName>
</protein>
<accession>A0A0L0TB14</accession>
<evidence type="ECO:0000256" key="3">
    <source>
        <dbReference type="ARBA" id="ARBA00022692"/>
    </source>
</evidence>
<evidence type="ECO:0000256" key="2">
    <source>
        <dbReference type="ARBA" id="ARBA00005738"/>
    </source>
</evidence>
<organism evidence="8 9">
    <name type="scientific">Allomyces macrogynus (strain ATCC 38327)</name>
    <name type="common">Allomyces javanicus var. macrogynus</name>
    <dbReference type="NCBI Taxonomy" id="578462"/>
    <lineage>
        <taxon>Eukaryota</taxon>
        <taxon>Fungi</taxon>
        <taxon>Fungi incertae sedis</taxon>
        <taxon>Blastocladiomycota</taxon>
        <taxon>Blastocladiomycetes</taxon>
        <taxon>Blastocladiales</taxon>
        <taxon>Blastocladiaceae</taxon>
        <taxon>Allomyces</taxon>
    </lineage>
</organism>
<dbReference type="VEuPathDB" id="FungiDB:AMAG_16063"/>
<keyword evidence="3 6" id="KW-0812">Transmembrane</keyword>
<reference evidence="8 9" key="1">
    <citation type="submission" date="2009-11" db="EMBL/GenBank/DDBJ databases">
        <title>Annotation of Allomyces macrogynus ATCC 38327.</title>
        <authorList>
            <consortium name="The Broad Institute Genome Sequencing Platform"/>
            <person name="Russ C."/>
            <person name="Cuomo C."/>
            <person name="Burger G."/>
            <person name="Gray M.W."/>
            <person name="Holland P.W.H."/>
            <person name="King N."/>
            <person name="Lang F.B.F."/>
            <person name="Roger A.J."/>
            <person name="Ruiz-Trillo I."/>
            <person name="Young S.K."/>
            <person name="Zeng Q."/>
            <person name="Gargeya S."/>
            <person name="Fitzgerald M."/>
            <person name="Haas B."/>
            <person name="Abouelleil A."/>
            <person name="Alvarado L."/>
            <person name="Arachchi H.M."/>
            <person name="Berlin A."/>
            <person name="Chapman S.B."/>
            <person name="Gearin G."/>
            <person name="Goldberg J."/>
            <person name="Griggs A."/>
            <person name="Gujja S."/>
            <person name="Hansen M."/>
            <person name="Heiman D."/>
            <person name="Howarth C."/>
            <person name="Larimer J."/>
            <person name="Lui A."/>
            <person name="MacDonald P.J.P."/>
            <person name="McCowen C."/>
            <person name="Montmayeur A."/>
            <person name="Murphy C."/>
            <person name="Neiman D."/>
            <person name="Pearson M."/>
            <person name="Priest M."/>
            <person name="Roberts A."/>
            <person name="Saif S."/>
            <person name="Shea T."/>
            <person name="Sisk P."/>
            <person name="Stolte C."/>
            <person name="Sykes S."/>
            <person name="Wortman J."/>
            <person name="Nusbaum C."/>
            <person name="Birren B."/>
        </authorList>
    </citation>
    <scope>NUCLEOTIDE SEQUENCE [LARGE SCALE GENOMIC DNA]</scope>
    <source>
        <strain evidence="8 9">ATCC 38327</strain>
    </source>
</reference>
<evidence type="ECO:0000313" key="9">
    <source>
        <dbReference type="Proteomes" id="UP000054350"/>
    </source>
</evidence>
<dbReference type="VEuPathDB" id="FungiDB:AMAG_05177"/>
<dbReference type="SMART" id="SM01077">
    <property type="entry name" value="Cg6151-P"/>
    <property type="match status" value="1"/>
</dbReference>
<evidence type="ECO:0008006" key="10">
    <source>
        <dbReference type="Google" id="ProtNLM"/>
    </source>
</evidence>
<comment type="subcellular location">
    <subcellularLocation>
        <location evidence="1">Endomembrane system</location>
        <topology evidence="1">Multi-pass membrane protein</topology>
    </subcellularLocation>
</comment>
<dbReference type="GO" id="GO:0012505">
    <property type="term" value="C:endomembrane system"/>
    <property type="evidence" value="ECO:0007669"/>
    <property type="project" value="UniProtKB-SubCell"/>
</dbReference>
<feature type="transmembrane region" description="Helical" evidence="6">
    <location>
        <begin position="39"/>
        <end position="61"/>
    </location>
</feature>
<dbReference type="PANTHER" id="PTHR13314:SF2">
    <property type="entry name" value="CALCIUM CHANNEL FLOWER HOMOLOG"/>
    <property type="match status" value="1"/>
</dbReference>
<name>A0A0L0TB14_ALLM3</name>
<feature type="transmembrane region" description="Helical" evidence="6">
    <location>
        <begin position="12"/>
        <end position="33"/>
    </location>
</feature>
<evidence type="ECO:0000313" key="7">
    <source>
        <dbReference type="EMBL" id="KNE59712.1"/>
    </source>
</evidence>
<reference evidence="9" key="2">
    <citation type="submission" date="2009-11" db="EMBL/GenBank/DDBJ databases">
        <title>The Genome Sequence of Allomyces macrogynus strain ATCC 38327.</title>
        <authorList>
            <consortium name="The Broad Institute Genome Sequencing Platform"/>
            <person name="Russ C."/>
            <person name="Cuomo C."/>
            <person name="Shea T."/>
            <person name="Young S.K."/>
            <person name="Zeng Q."/>
            <person name="Koehrsen M."/>
            <person name="Haas B."/>
            <person name="Borodovsky M."/>
            <person name="Guigo R."/>
            <person name="Alvarado L."/>
            <person name="Berlin A."/>
            <person name="Borenstein D."/>
            <person name="Chen Z."/>
            <person name="Engels R."/>
            <person name="Freedman E."/>
            <person name="Gellesch M."/>
            <person name="Goldberg J."/>
            <person name="Griggs A."/>
            <person name="Gujja S."/>
            <person name="Heiman D."/>
            <person name="Hepburn T."/>
            <person name="Howarth C."/>
            <person name="Jen D."/>
            <person name="Larson L."/>
            <person name="Lewis B."/>
            <person name="Mehta T."/>
            <person name="Park D."/>
            <person name="Pearson M."/>
            <person name="Roberts A."/>
            <person name="Saif S."/>
            <person name="Shenoy N."/>
            <person name="Sisk P."/>
            <person name="Stolte C."/>
            <person name="Sykes S."/>
            <person name="Walk T."/>
            <person name="White J."/>
            <person name="Yandava C."/>
            <person name="Burger G."/>
            <person name="Gray M.W."/>
            <person name="Holland P.W.H."/>
            <person name="King N."/>
            <person name="Lang F.B.F."/>
            <person name="Roger A.J."/>
            <person name="Ruiz-Trillo I."/>
            <person name="Lander E."/>
            <person name="Nusbaum C."/>
        </authorList>
    </citation>
    <scope>NUCLEOTIDE SEQUENCE [LARGE SCALE GENOMIC DNA]</scope>
    <source>
        <strain evidence="9">ATCC 38327</strain>
    </source>
</reference>
<dbReference type="GO" id="GO:0016192">
    <property type="term" value="P:vesicle-mediated transport"/>
    <property type="evidence" value="ECO:0007669"/>
    <property type="project" value="TreeGrafter"/>
</dbReference>
<dbReference type="OMA" id="IYAQWLG"/>
<evidence type="ECO:0000256" key="1">
    <source>
        <dbReference type="ARBA" id="ARBA00004127"/>
    </source>
</evidence>
<dbReference type="STRING" id="578462.A0A0L0TB14"/>
<sequence>MGFVEELKSGNGTIYAQWGGMLSIIFLVVGGLLNIISSLILFALLAWIEAFIMILLEIPIFQRCCPTGPRVQAFVKYFEGNYLRAALYLGFSIVMWLSLRESSTSVLLILAAVSTLFSSFCYAVAGLKHQERQNSSLTGANLGPGSLL</sequence>
<dbReference type="Proteomes" id="UP000054350">
    <property type="component" value="Unassembled WGS sequence"/>
</dbReference>
<gene>
    <name evidence="7" type="ORF">AMAG_05177</name>
    <name evidence="8" type="ORF">AMAG_16063</name>
</gene>
<proteinExistence type="inferred from homology"/>
<keyword evidence="5 6" id="KW-0472">Membrane</keyword>
<evidence type="ECO:0000256" key="6">
    <source>
        <dbReference type="SAM" id="Phobius"/>
    </source>
</evidence>
<dbReference type="OrthoDB" id="5591789at2759"/>
<keyword evidence="9" id="KW-1185">Reference proteome</keyword>